<keyword evidence="3" id="KW-0547">Nucleotide-binding</keyword>
<dbReference type="GO" id="GO:0016887">
    <property type="term" value="F:ATP hydrolysis activity"/>
    <property type="evidence" value="ECO:0007669"/>
    <property type="project" value="InterPro"/>
</dbReference>
<evidence type="ECO:0000256" key="1">
    <source>
        <dbReference type="ARBA" id="ARBA00022448"/>
    </source>
</evidence>
<sequence length="306" mass="33317">MGSVDESLPRTMIDCVQIGLALIGVVLVVAVVNFWLLIPAAVMFAFIYVLRVCYVSTSRSIKRLEGITRSPVFSHLSASLQGLTTIRAFGNEALLEKEFDSHQDLHSSAWFMFIASSRAFALWLDFACLMYIGLVTFSFLFLDRGPHGGDVGLAITQSIGLIGMIQWGMRQSAELENNMTSLERVLEYTSLESEPPLESPSDKKPHRNWPNSGNIVFDEVVLAYSKDGPPVLKCVSFTVMSSEKVGIVGRTGAGKSSLIAALFRLAGISSGQIQIDGIDIASVGLHDLRSKISIIPQEPVLFSGSL</sequence>
<evidence type="ECO:0000256" key="7">
    <source>
        <dbReference type="SAM" id="Phobius"/>
    </source>
</evidence>
<name>A0A2J7QDY4_9NEOP</name>
<keyword evidence="4" id="KW-0067">ATP-binding</keyword>
<keyword evidence="6 7" id="KW-0472">Membrane</keyword>
<dbReference type="Pfam" id="PF00664">
    <property type="entry name" value="ABC_membrane"/>
    <property type="match status" value="1"/>
</dbReference>
<feature type="non-terminal residue" evidence="9">
    <location>
        <position position="306"/>
    </location>
</feature>
<dbReference type="Gene3D" id="3.40.50.300">
    <property type="entry name" value="P-loop containing nucleotide triphosphate hydrolases"/>
    <property type="match status" value="1"/>
</dbReference>
<dbReference type="GO" id="GO:0140359">
    <property type="term" value="F:ABC-type transporter activity"/>
    <property type="evidence" value="ECO:0007669"/>
    <property type="project" value="InterPro"/>
</dbReference>
<reference evidence="9 10" key="1">
    <citation type="submission" date="2017-12" db="EMBL/GenBank/DDBJ databases">
        <title>Hemimetabolous genomes reveal molecular basis of termite eusociality.</title>
        <authorList>
            <person name="Harrison M.C."/>
            <person name="Jongepier E."/>
            <person name="Robertson H.M."/>
            <person name="Arning N."/>
            <person name="Bitard-Feildel T."/>
            <person name="Chao H."/>
            <person name="Childers C.P."/>
            <person name="Dinh H."/>
            <person name="Doddapaneni H."/>
            <person name="Dugan S."/>
            <person name="Gowin J."/>
            <person name="Greiner C."/>
            <person name="Han Y."/>
            <person name="Hu H."/>
            <person name="Hughes D.S.T."/>
            <person name="Huylmans A.-K."/>
            <person name="Kemena C."/>
            <person name="Kremer L.P.M."/>
            <person name="Lee S.L."/>
            <person name="Lopez-Ezquerra A."/>
            <person name="Mallet L."/>
            <person name="Monroy-Kuhn J.M."/>
            <person name="Moser A."/>
            <person name="Murali S.C."/>
            <person name="Muzny D.M."/>
            <person name="Otani S."/>
            <person name="Piulachs M.-D."/>
            <person name="Poelchau M."/>
            <person name="Qu J."/>
            <person name="Schaub F."/>
            <person name="Wada-Katsumata A."/>
            <person name="Worley K.C."/>
            <person name="Xie Q."/>
            <person name="Ylla G."/>
            <person name="Poulsen M."/>
            <person name="Gibbs R.A."/>
            <person name="Schal C."/>
            <person name="Richards S."/>
            <person name="Belles X."/>
            <person name="Korb J."/>
            <person name="Bornberg-Bauer E."/>
        </authorList>
    </citation>
    <scope>NUCLEOTIDE SEQUENCE [LARGE SCALE GENOMIC DNA]</scope>
    <source>
        <tissue evidence="9">Whole body</tissue>
    </source>
</reference>
<evidence type="ECO:0000256" key="3">
    <source>
        <dbReference type="ARBA" id="ARBA00022741"/>
    </source>
</evidence>
<evidence type="ECO:0000256" key="5">
    <source>
        <dbReference type="ARBA" id="ARBA00022989"/>
    </source>
</evidence>
<dbReference type="AlphaFoldDB" id="A0A2J7QDY4"/>
<keyword evidence="2 7" id="KW-0812">Transmembrane</keyword>
<dbReference type="PROSITE" id="PS50929">
    <property type="entry name" value="ABC_TM1F"/>
    <property type="match status" value="1"/>
</dbReference>
<dbReference type="FunFam" id="3.40.50.300:FF:004162">
    <property type="entry name" value="ATP binding cassette subfamily C member 5"/>
    <property type="match status" value="1"/>
</dbReference>
<evidence type="ECO:0000259" key="8">
    <source>
        <dbReference type="PROSITE" id="PS50929"/>
    </source>
</evidence>
<accession>A0A2J7QDY4</accession>
<dbReference type="InterPro" id="IPR036640">
    <property type="entry name" value="ABC1_TM_sf"/>
</dbReference>
<protein>
    <recommendedName>
        <fullName evidence="8">ABC transmembrane type-1 domain-containing protein</fullName>
    </recommendedName>
</protein>
<evidence type="ECO:0000256" key="4">
    <source>
        <dbReference type="ARBA" id="ARBA00022840"/>
    </source>
</evidence>
<dbReference type="PANTHER" id="PTHR24223">
    <property type="entry name" value="ATP-BINDING CASSETTE SUB-FAMILY C"/>
    <property type="match status" value="1"/>
</dbReference>
<comment type="caution">
    <text evidence="9">The sequence shown here is derived from an EMBL/GenBank/DDBJ whole genome shotgun (WGS) entry which is preliminary data.</text>
</comment>
<evidence type="ECO:0000256" key="6">
    <source>
        <dbReference type="ARBA" id="ARBA00023136"/>
    </source>
</evidence>
<dbReference type="InterPro" id="IPR050173">
    <property type="entry name" value="ABC_transporter_C-like"/>
</dbReference>
<dbReference type="FunFam" id="1.20.1560.10:FF:000229">
    <property type="entry name" value="ABC transporter, putative"/>
    <property type="match status" value="1"/>
</dbReference>
<keyword evidence="10" id="KW-1185">Reference proteome</keyword>
<dbReference type="InterPro" id="IPR027417">
    <property type="entry name" value="P-loop_NTPase"/>
</dbReference>
<evidence type="ECO:0000313" key="9">
    <source>
        <dbReference type="EMBL" id="PNF26795.1"/>
    </source>
</evidence>
<dbReference type="Proteomes" id="UP000235965">
    <property type="component" value="Unassembled WGS sequence"/>
</dbReference>
<dbReference type="Gene3D" id="1.20.1560.10">
    <property type="entry name" value="ABC transporter type 1, transmembrane domain"/>
    <property type="match status" value="1"/>
</dbReference>
<dbReference type="GO" id="GO:0016020">
    <property type="term" value="C:membrane"/>
    <property type="evidence" value="ECO:0007669"/>
    <property type="project" value="InterPro"/>
</dbReference>
<feature type="domain" description="ABC transmembrane type-1" evidence="8">
    <location>
        <begin position="1"/>
        <end position="177"/>
    </location>
</feature>
<gene>
    <name evidence="9" type="ORF">B7P43_G17383</name>
</gene>
<evidence type="ECO:0000256" key="2">
    <source>
        <dbReference type="ARBA" id="ARBA00022692"/>
    </source>
</evidence>
<dbReference type="SUPFAM" id="SSF52540">
    <property type="entry name" value="P-loop containing nucleoside triphosphate hydrolases"/>
    <property type="match status" value="1"/>
</dbReference>
<proteinExistence type="predicted"/>
<evidence type="ECO:0000313" key="10">
    <source>
        <dbReference type="Proteomes" id="UP000235965"/>
    </source>
</evidence>
<dbReference type="SUPFAM" id="SSF90123">
    <property type="entry name" value="ABC transporter transmembrane region"/>
    <property type="match status" value="1"/>
</dbReference>
<keyword evidence="5 7" id="KW-1133">Transmembrane helix</keyword>
<feature type="transmembrane region" description="Helical" evidence="7">
    <location>
        <begin position="12"/>
        <end position="30"/>
    </location>
</feature>
<dbReference type="InterPro" id="IPR003439">
    <property type="entry name" value="ABC_transporter-like_ATP-bd"/>
</dbReference>
<dbReference type="Pfam" id="PF00005">
    <property type="entry name" value="ABC_tran"/>
    <property type="match status" value="1"/>
</dbReference>
<dbReference type="PANTHER" id="PTHR24223:SF448">
    <property type="entry name" value="FI20146P1-RELATED"/>
    <property type="match status" value="1"/>
</dbReference>
<organism evidence="9 10">
    <name type="scientific">Cryptotermes secundus</name>
    <dbReference type="NCBI Taxonomy" id="105785"/>
    <lineage>
        <taxon>Eukaryota</taxon>
        <taxon>Metazoa</taxon>
        <taxon>Ecdysozoa</taxon>
        <taxon>Arthropoda</taxon>
        <taxon>Hexapoda</taxon>
        <taxon>Insecta</taxon>
        <taxon>Pterygota</taxon>
        <taxon>Neoptera</taxon>
        <taxon>Polyneoptera</taxon>
        <taxon>Dictyoptera</taxon>
        <taxon>Blattodea</taxon>
        <taxon>Blattoidea</taxon>
        <taxon>Termitoidae</taxon>
        <taxon>Kalotermitidae</taxon>
        <taxon>Cryptotermitinae</taxon>
        <taxon>Cryptotermes</taxon>
    </lineage>
</organism>
<dbReference type="EMBL" id="NEVH01015354">
    <property type="protein sequence ID" value="PNF26795.1"/>
    <property type="molecule type" value="Genomic_DNA"/>
</dbReference>
<dbReference type="GO" id="GO:0005524">
    <property type="term" value="F:ATP binding"/>
    <property type="evidence" value="ECO:0007669"/>
    <property type="project" value="UniProtKB-KW"/>
</dbReference>
<keyword evidence="1" id="KW-0813">Transport</keyword>
<feature type="transmembrane region" description="Helical" evidence="7">
    <location>
        <begin position="120"/>
        <end position="142"/>
    </location>
</feature>
<dbReference type="InterPro" id="IPR011527">
    <property type="entry name" value="ABC1_TM_dom"/>
</dbReference>